<proteinExistence type="predicted"/>
<evidence type="ECO:0000259" key="2">
    <source>
        <dbReference type="Pfam" id="PF13407"/>
    </source>
</evidence>
<sequence length="702" mass="77930">MSKTPPGEDPHPHYPKPELNPTLLEENEGQPLVESFQRVNLISEDYLRLAVIQQEASQFQLSLATYIHQLEQYNQAQQSTSPPKPPLLKPFSILDAKVSDFVAWLEMISIIKLATVLGEAAILIAFISYLFSIPYQQQKKIEDARNVLVDQKGQQHSDGRIAALKTLDSLCASNAGLQAPKAQMVKIQLNQCHKPSVSFRSIQQWPFKFFEHQGIDLSHANLEQANLAHANLEKANLKGSNLKGINLSEANLQGANLQGANLEGANLEGANLQGANFTDAVLHKSLLNNANFTKANLTRAKMHQVQGIWTKFNHAILHRTDLYQANLNRSILKGSDLYKANLENSSLQSVDFLDDANLRSTNLRNADLSKASFWALHQLKRAKHWQSAIKSPNWMQTIARPRSPRLRIGLIKSADSTIFKAYELGMRRAANRRVEIWSLLSPSGVQNEAQTIQELIDSGIDAIVLSPEDPLGSIPALEKAYQAGVVVITVDFCFDKETAKDMVFACFNTNSLKMGADSAEHLTQWAATHLQDQPLNIGVVDSAEYERYYPNYQGFLNGMAASDVTWKEVSSVDAITQADIAHIKEMLSENPQINILWGGSNLATELSVAAVEDLGLQAKVKVFGILDLSKDKARMLLDPNSPLQSIIDQAGVKIGYKAVHTAVEVLRHKKTQYTEYPIDHRLLTQTDKAAVKELLTEANSIQ</sequence>
<dbReference type="PANTHER" id="PTHR14136:SF17">
    <property type="entry name" value="BTB_POZ DOMAIN-CONTAINING PROTEIN KCTD9"/>
    <property type="match status" value="1"/>
</dbReference>
<dbReference type="KEGG" id="amr:AM1_4844"/>
<dbReference type="SUPFAM" id="SSF53822">
    <property type="entry name" value="Periplasmic binding protein-like I"/>
    <property type="match status" value="1"/>
</dbReference>
<dbReference type="RefSeq" id="WP_012165094.1">
    <property type="nucleotide sequence ID" value="NC_009925.1"/>
</dbReference>
<dbReference type="InterPro" id="IPR028082">
    <property type="entry name" value="Peripla_BP_I"/>
</dbReference>
<name>B0C3I1_ACAM1</name>
<dbReference type="EMBL" id="CP000828">
    <property type="protein sequence ID" value="ABW29815.1"/>
    <property type="molecule type" value="Genomic_DNA"/>
</dbReference>
<dbReference type="AlphaFoldDB" id="B0C3I1"/>
<dbReference type="InterPro" id="IPR051082">
    <property type="entry name" value="Pentapeptide-BTB/POZ_domain"/>
</dbReference>
<dbReference type="Gene3D" id="2.160.20.80">
    <property type="entry name" value="E3 ubiquitin-protein ligase SopA"/>
    <property type="match status" value="1"/>
</dbReference>
<dbReference type="HOGENOM" id="CLU_024490_0_0_3"/>
<dbReference type="eggNOG" id="COG1879">
    <property type="taxonomic scope" value="Bacteria"/>
</dbReference>
<dbReference type="Pfam" id="PF13407">
    <property type="entry name" value="Peripla_BP_4"/>
    <property type="match status" value="1"/>
</dbReference>
<dbReference type="PANTHER" id="PTHR14136">
    <property type="entry name" value="BTB_POZ DOMAIN-CONTAINING PROTEIN KCTD9"/>
    <property type="match status" value="1"/>
</dbReference>
<dbReference type="SUPFAM" id="SSF141571">
    <property type="entry name" value="Pentapeptide repeat-like"/>
    <property type="match status" value="1"/>
</dbReference>
<gene>
    <name evidence="3" type="ordered locus">AM1_4844</name>
</gene>
<dbReference type="OrthoDB" id="9814427at2"/>
<dbReference type="InterPro" id="IPR001646">
    <property type="entry name" value="5peptide_repeat"/>
</dbReference>
<reference evidence="3 4" key="1">
    <citation type="journal article" date="2008" name="Proc. Natl. Acad. Sci. U.S.A.">
        <title>Niche adaptation and genome expansion in the chlorophyll d-producing cyanobacterium Acaryochloris marina.</title>
        <authorList>
            <person name="Swingley W.D."/>
            <person name="Chen M."/>
            <person name="Cheung P.C."/>
            <person name="Conrad A.L."/>
            <person name="Dejesa L.C."/>
            <person name="Hao J."/>
            <person name="Honchak B.M."/>
            <person name="Karbach L.E."/>
            <person name="Kurdoglu A."/>
            <person name="Lahiri S."/>
            <person name="Mastrian S.D."/>
            <person name="Miyashita H."/>
            <person name="Page L."/>
            <person name="Ramakrishna P."/>
            <person name="Satoh S."/>
            <person name="Sattley W.M."/>
            <person name="Shimada Y."/>
            <person name="Taylor H.L."/>
            <person name="Tomo T."/>
            <person name="Tsuchiya T."/>
            <person name="Wang Z.T."/>
            <person name="Raymond J."/>
            <person name="Mimuro M."/>
            <person name="Blankenship R.E."/>
            <person name="Touchman J.W."/>
        </authorList>
    </citation>
    <scope>NUCLEOTIDE SEQUENCE [LARGE SCALE GENOMIC DNA]</scope>
    <source>
        <strain evidence="4">MBIC 11017</strain>
    </source>
</reference>
<evidence type="ECO:0000313" key="3">
    <source>
        <dbReference type="EMBL" id="ABW29815.1"/>
    </source>
</evidence>
<organism evidence="3 4">
    <name type="scientific">Acaryochloris marina (strain MBIC 11017)</name>
    <dbReference type="NCBI Taxonomy" id="329726"/>
    <lineage>
        <taxon>Bacteria</taxon>
        <taxon>Bacillati</taxon>
        <taxon>Cyanobacteriota</taxon>
        <taxon>Cyanophyceae</taxon>
        <taxon>Acaryochloridales</taxon>
        <taxon>Acaryochloridaceae</taxon>
        <taxon>Acaryochloris</taxon>
    </lineage>
</organism>
<dbReference type="Proteomes" id="UP000000268">
    <property type="component" value="Chromosome"/>
</dbReference>
<dbReference type="Gene3D" id="3.40.50.2300">
    <property type="match status" value="2"/>
</dbReference>
<dbReference type="eggNOG" id="COG1357">
    <property type="taxonomic scope" value="Bacteria"/>
</dbReference>
<feature type="compositionally biased region" description="Basic and acidic residues" evidence="1">
    <location>
        <begin position="1"/>
        <end position="16"/>
    </location>
</feature>
<evidence type="ECO:0000313" key="4">
    <source>
        <dbReference type="Proteomes" id="UP000000268"/>
    </source>
</evidence>
<dbReference type="STRING" id="329726.AM1_4844"/>
<protein>
    <submittedName>
        <fullName evidence="3">Periplasmic binding protein/LacI transcriptional regulator, putative</fullName>
    </submittedName>
</protein>
<feature type="domain" description="Periplasmic binding protein" evidence="2">
    <location>
        <begin position="411"/>
        <end position="670"/>
    </location>
</feature>
<feature type="region of interest" description="Disordered" evidence="1">
    <location>
        <begin position="1"/>
        <end position="23"/>
    </location>
</feature>
<accession>B0C3I1</accession>
<dbReference type="Pfam" id="PF00805">
    <property type="entry name" value="Pentapeptide"/>
    <property type="match status" value="4"/>
</dbReference>
<keyword evidence="4" id="KW-1185">Reference proteome</keyword>
<dbReference type="InterPro" id="IPR025997">
    <property type="entry name" value="SBP_2_dom"/>
</dbReference>
<evidence type="ECO:0000256" key="1">
    <source>
        <dbReference type="SAM" id="MobiDB-lite"/>
    </source>
</evidence>